<dbReference type="AlphaFoldDB" id="M4BJR4"/>
<comment type="similarity">
    <text evidence="2 8">Belongs to the V-ATPase proteolipid subunit family.</text>
</comment>
<dbReference type="VEuPathDB" id="FungiDB:HpaG806644"/>
<dbReference type="Gene3D" id="1.20.120.610">
    <property type="entry name" value="lithium bound rotor ring of v- atpase"/>
    <property type="match status" value="1"/>
</dbReference>
<proteinExistence type="inferred from homology"/>
<dbReference type="SUPFAM" id="SSF81333">
    <property type="entry name" value="F1F0 ATP synthase subunit C"/>
    <property type="match status" value="1"/>
</dbReference>
<feature type="transmembrane region" description="Helical" evidence="8">
    <location>
        <begin position="188"/>
        <end position="215"/>
    </location>
</feature>
<keyword evidence="3 8" id="KW-0813">Transport</keyword>
<dbReference type="InterPro" id="IPR002379">
    <property type="entry name" value="ATPase_proteolipid_c-like_dom"/>
</dbReference>
<reference evidence="10" key="2">
    <citation type="submission" date="2015-06" db="UniProtKB">
        <authorList>
            <consortium name="EnsemblProtists"/>
        </authorList>
    </citation>
    <scope>IDENTIFICATION</scope>
    <source>
        <strain evidence="10">Emoy2</strain>
    </source>
</reference>
<evidence type="ECO:0000256" key="3">
    <source>
        <dbReference type="ARBA" id="ARBA00022448"/>
    </source>
</evidence>
<dbReference type="HOGENOM" id="CLU_1242167_0_0_1"/>
<dbReference type="eggNOG" id="KOG0233">
    <property type="taxonomic scope" value="Eukaryota"/>
</dbReference>
<dbReference type="EnsemblProtists" id="HpaT806644">
    <property type="protein sequence ID" value="HpaP806644"/>
    <property type="gene ID" value="HpaG806644"/>
</dbReference>
<feature type="domain" description="V-ATPase proteolipid subunit C-like" evidence="9">
    <location>
        <begin position="156"/>
        <end position="215"/>
    </location>
</feature>
<feature type="transmembrane region" description="Helical" evidence="8">
    <location>
        <begin position="147"/>
        <end position="168"/>
    </location>
</feature>
<protein>
    <recommendedName>
        <fullName evidence="9">V-ATPase proteolipid subunit C-like domain-containing protein</fullName>
    </recommendedName>
</protein>
<dbReference type="Pfam" id="PF00137">
    <property type="entry name" value="ATP-synt_C"/>
    <property type="match status" value="1"/>
</dbReference>
<dbReference type="EMBL" id="JH598330">
    <property type="status" value="NOT_ANNOTATED_CDS"/>
    <property type="molecule type" value="Genomic_DNA"/>
</dbReference>
<evidence type="ECO:0000256" key="4">
    <source>
        <dbReference type="ARBA" id="ARBA00022692"/>
    </source>
</evidence>
<dbReference type="InterPro" id="IPR000245">
    <property type="entry name" value="ATPase_proteolipid_csu"/>
</dbReference>
<evidence type="ECO:0000256" key="2">
    <source>
        <dbReference type="ARBA" id="ARBA00007296"/>
    </source>
</evidence>
<keyword evidence="4 8" id="KW-0812">Transmembrane</keyword>
<evidence type="ECO:0000256" key="6">
    <source>
        <dbReference type="ARBA" id="ARBA00023065"/>
    </source>
</evidence>
<evidence type="ECO:0000313" key="10">
    <source>
        <dbReference type="EnsemblProtists" id="HpaP806644"/>
    </source>
</evidence>
<dbReference type="GO" id="GO:0033179">
    <property type="term" value="C:proton-transporting V-type ATPase, V0 domain"/>
    <property type="evidence" value="ECO:0007669"/>
    <property type="project" value="InterPro"/>
</dbReference>
<sequence length="223" mass="23377">MSTFSHLPSTLLSYTTFVSFKSITKIINCVSAALFIITLAAEQCAASRGVWPSQNTWISGWTQLFESQTAFFSRVCFSSNDYGSVTGGQRASKTTLASTVNPARSVTTNTDPVEGDSAATDVSFDTLIKMNQPGLRNEGDEGINEHALYFAGYAVFGSGIAVGLTNLASGVSVGIAGSSCVLADAQNAALYVTILIVEIFASALGIFGVIVGIILSNNAEFPK</sequence>
<keyword evidence="7 8" id="KW-0472">Membrane</keyword>
<dbReference type="InterPro" id="IPR035921">
    <property type="entry name" value="F/V-ATP_Csub_sf"/>
</dbReference>
<dbReference type="PANTHER" id="PTHR10263">
    <property type="entry name" value="V-TYPE PROTON ATPASE PROTEOLIPID SUBUNIT"/>
    <property type="match status" value="1"/>
</dbReference>
<evidence type="ECO:0000256" key="1">
    <source>
        <dbReference type="ARBA" id="ARBA00004141"/>
    </source>
</evidence>
<evidence type="ECO:0000313" key="11">
    <source>
        <dbReference type="Proteomes" id="UP000011713"/>
    </source>
</evidence>
<evidence type="ECO:0000259" key="9">
    <source>
        <dbReference type="Pfam" id="PF00137"/>
    </source>
</evidence>
<keyword evidence="6 8" id="KW-0406">Ion transport</keyword>
<dbReference type="GO" id="GO:0046961">
    <property type="term" value="F:proton-transporting ATPase activity, rotational mechanism"/>
    <property type="evidence" value="ECO:0007669"/>
    <property type="project" value="InterPro"/>
</dbReference>
<dbReference type="PRINTS" id="PR00122">
    <property type="entry name" value="VACATPASE"/>
</dbReference>
<comment type="subcellular location">
    <subcellularLocation>
        <location evidence="1">Membrane</location>
        <topology evidence="1">Multi-pass membrane protein</topology>
    </subcellularLocation>
</comment>
<feature type="transmembrane region" description="Helical" evidence="8">
    <location>
        <begin position="20"/>
        <end position="41"/>
    </location>
</feature>
<evidence type="ECO:0000256" key="7">
    <source>
        <dbReference type="ARBA" id="ARBA00023136"/>
    </source>
</evidence>
<keyword evidence="11" id="KW-1185">Reference proteome</keyword>
<dbReference type="InParanoid" id="M4BJR4"/>
<evidence type="ECO:0000256" key="8">
    <source>
        <dbReference type="RuleBase" id="RU363060"/>
    </source>
</evidence>
<name>M4BJR4_HYAAE</name>
<dbReference type="Proteomes" id="UP000011713">
    <property type="component" value="Unassembled WGS sequence"/>
</dbReference>
<evidence type="ECO:0000256" key="5">
    <source>
        <dbReference type="ARBA" id="ARBA00022989"/>
    </source>
</evidence>
<organism evidence="10 11">
    <name type="scientific">Hyaloperonospora arabidopsidis (strain Emoy2)</name>
    <name type="common">Downy mildew agent</name>
    <name type="synonym">Peronospora arabidopsidis</name>
    <dbReference type="NCBI Taxonomy" id="559515"/>
    <lineage>
        <taxon>Eukaryota</taxon>
        <taxon>Sar</taxon>
        <taxon>Stramenopiles</taxon>
        <taxon>Oomycota</taxon>
        <taxon>Peronosporomycetes</taxon>
        <taxon>Peronosporales</taxon>
        <taxon>Peronosporaceae</taxon>
        <taxon>Hyaloperonospora</taxon>
    </lineage>
</organism>
<accession>M4BJR4</accession>
<dbReference type="STRING" id="559515.M4BJR4"/>
<dbReference type="CDD" id="cd18178">
    <property type="entry name" value="ATP-synt_Vo_c_ATP6F_rpt2"/>
    <property type="match status" value="1"/>
</dbReference>
<reference evidence="11" key="1">
    <citation type="journal article" date="2010" name="Science">
        <title>Signatures of adaptation to obligate biotrophy in the Hyaloperonospora arabidopsidis genome.</title>
        <authorList>
            <person name="Baxter L."/>
            <person name="Tripathy S."/>
            <person name="Ishaque N."/>
            <person name="Boot N."/>
            <person name="Cabral A."/>
            <person name="Kemen E."/>
            <person name="Thines M."/>
            <person name="Ah-Fong A."/>
            <person name="Anderson R."/>
            <person name="Badejoko W."/>
            <person name="Bittner-Eddy P."/>
            <person name="Boore J.L."/>
            <person name="Chibucos M.C."/>
            <person name="Coates M."/>
            <person name="Dehal P."/>
            <person name="Delehaunty K."/>
            <person name="Dong S."/>
            <person name="Downton P."/>
            <person name="Dumas B."/>
            <person name="Fabro G."/>
            <person name="Fronick C."/>
            <person name="Fuerstenberg S.I."/>
            <person name="Fulton L."/>
            <person name="Gaulin E."/>
            <person name="Govers F."/>
            <person name="Hughes L."/>
            <person name="Humphray S."/>
            <person name="Jiang R.H."/>
            <person name="Judelson H."/>
            <person name="Kamoun S."/>
            <person name="Kyung K."/>
            <person name="Meijer H."/>
            <person name="Minx P."/>
            <person name="Morris P."/>
            <person name="Nelson J."/>
            <person name="Phuntumart V."/>
            <person name="Qutob D."/>
            <person name="Rehmany A."/>
            <person name="Rougon-Cardoso A."/>
            <person name="Ryden P."/>
            <person name="Torto-Alalibo T."/>
            <person name="Studholme D."/>
            <person name="Wang Y."/>
            <person name="Win J."/>
            <person name="Wood J."/>
            <person name="Clifton S.W."/>
            <person name="Rogers J."/>
            <person name="Van den Ackerveken G."/>
            <person name="Jones J.D."/>
            <person name="McDowell J.M."/>
            <person name="Beynon J."/>
            <person name="Tyler B.M."/>
        </authorList>
    </citation>
    <scope>NUCLEOTIDE SEQUENCE [LARGE SCALE GENOMIC DNA]</scope>
    <source>
        <strain evidence="11">Emoy2</strain>
    </source>
</reference>
<keyword evidence="5 8" id="KW-1133">Transmembrane helix</keyword>